<dbReference type="SUPFAM" id="SSF54403">
    <property type="entry name" value="Cystatin/monellin"/>
    <property type="match status" value="2"/>
</dbReference>
<evidence type="ECO:0000313" key="15">
    <source>
        <dbReference type="EMBL" id="ECY9781462.1"/>
    </source>
</evidence>
<evidence type="ECO:0000313" key="29">
    <source>
        <dbReference type="Proteomes" id="UP000527632"/>
    </source>
</evidence>
<evidence type="ECO:0000313" key="7">
    <source>
        <dbReference type="EMBL" id="EAE4942368.1"/>
    </source>
</evidence>
<evidence type="ECO:0000313" key="6">
    <source>
        <dbReference type="EMBL" id="EAE1338307.1"/>
    </source>
</evidence>
<dbReference type="EMBL" id="AALGDA010000001">
    <property type="protein sequence ID" value="ECY9781462.1"/>
    <property type="molecule type" value="Genomic_DNA"/>
</dbReference>
<feature type="domain" description="PepSY" evidence="2">
    <location>
        <begin position="132"/>
        <end position="186"/>
    </location>
</feature>
<proteinExistence type="predicted"/>
<dbReference type="EMBL" id="AABGHY010000005">
    <property type="protein sequence ID" value="EAH3294453.1"/>
    <property type="molecule type" value="Genomic_DNA"/>
</dbReference>
<dbReference type="Proteomes" id="UP000427828">
    <property type="component" value="Unassembled WGS sequence"/>
</dbReference>
<dbReference type="Proteomes" id="UP000840197">
    <property type="component" value="Unassembled WGS sequence"/>
</dbReference>
<evidence type="ECO:0000313" key="33">
    <source>
        <dbReference type="Proteomes" id="UP000546397"/>
    </source>
</evidence>
<evidence type="ECO:0000313" key="16">
    <source>
        <dbReference type="EMBL" id="HAB8397663.1"/>
    </source>
</evidence>
<evidence type="ECO:0000313" key="28">
    <source>
        <dbReference type="Proteomes" id="UP000489121"/>
    </source>
</evidence>
<dbReference type="EMBL" id="AABEMN010000002">
    <property type="protein sequence ID" value="EAG9518516.1"/>
    <property type="molecule type" value="Genomic_DNA"/>
</dbReference>
<dbReference type="Proteomes" id="UP000460224">
    <property type="component" value="Unassembled WGS sequence"/>
</dbReference>
<evidence type="ECO:0000313" key="17">
    <source>
        <dbReference type="EMBL" id="HAC1755121.1"/>
    </source>
</evidence>
<name>A0A0B8R2P4_LISMN</name>
<evidence type="ECO:0000313" key="9">
    <source>
        <dbReference type="EMBL" id="EAG4462035.1"/>
    </source>
</evidence>
<evidence type="ECO:0000313" key="8">
    <source>
        <dbReference type="EMBL" id="EAG0865752.1"/>
    </source>
</evidence>
<dbReference type="EMBL" id="AABAGT010000001">
    <property type="protein sequence ID" value="EAG0865752.1"/>
    <property type="molecule type" value="Genomic_DNA"/>
</dbReference>
<evidence type="ECO:0000313" key="26">
    <source>
        <dbReference type="Proteomes" id="UP000427828"/>
    </source>
</evidence>
<dbReference type="EMBL" id="AABGUK010000002">
    <property type="protein sequence ID" value="EAH4241560.1"/>
    <property type="molecule type" value="Genomic_DNA"/>
</dbReference>
<evidence type="ECO:0000313" key="25">
    <source>
        <dbReference type="Proteomes" id="UP000403352"/>
    </source>
</evidence>
<reference evidence="31 32" key="6">
    <citation type="submission" date="2019-04" db="EMBL/GenBank/DDBJ databases">
        <authorList>
            <person name="Ashton P.M."/>
            <person name="Dallman T."/>
            <person name="Nair S."/>
            <person name="De Pinna E."/>
            <person name="Peters T."/>
            <person name="Grant K."/>
        </authorList>
    </citation>
    <scope>NUCLEOTIDE SEQUENCE [LARGE SCALE GENOMIC DNA]</scope>
    <source>
        <strain evidence="11 32">282333</strain>
        <strain evidence="12 31">282352</strain>
        <strain evidence="10 33">289003</strain>
        <strain evidence="7">RL15000286</strain>
    </source>
</reference>
<reference evidence="17" key="7">
    <citation type="submission" date="2019-11" db="EMBL/GenBank/DDBJ databases">
        <authorList>
            <consortium name="NCBI Pathogen Detection Project"/>
        </authorList>
    </citation>
    <scope>NUCLEOTIDE SEQUENCE</scope>
    <source>
        <strain evidence="18">2017-325981-023-01</strain>
        <strain evidence="16">CFIAFB20130012</strain>
        <strain evidence="17">DMG1500109</strain>
    </source>
</reference>
<dbReference type="EMBL" id="DAAIHR010000003">
    <property type="protein sequence ID" value="HAB8397663.1"/>
    <property type="molecule type" value="Genomic_DNA"/>
</dbReference>
<dbReference type="Proteomes" id="UP000528151">
    <property type="component" value="Unassembled WGS sequence"/>
</dbReference>
<evidence type="ECO:0000313" key="27">
    <source>
        <dbReference type="Proteomes" id="UP000460224"/>
    </source>
</evidence>
<evidence type="ECO:0000313" key="32">
    <source>
        <dbReference type="Proteomes" id="UP000533021"/>
    </source>
</evidence>
<evidence type="ECO:0000313" key="13">
    <source>
        <dbReference type="EMBL" id="EAH4241560.1"/>
    </source>
</evidence>
<reference evidence="8 22" key="5">
    <citation type="submission" date="2018-06" db="EMBL/GenBank/DDBJ databases">
        <authorList>
            <consortium name="PulseNet: The National Subtyping Network for Foodborne Disease Surveillance"/>
            <person name="Tarr C.L."/>
            <person name="Trees E."/>
            <person name="Katz L.S."/>
            <person name="Carleton-Romer H.A."/>
            <person name="Stroika S."/>
            <person name="Kucerova Z."/>
            <person name="Roache K.F."/>
            <person name="Sabol A.L."/>
            <person name="Besser J."/>
            <person name="Gerner-Smidt P."/>
        </authorList>
    </citation>
    <scope>NUCLEOTIDE SEQUENCE [LARGE SCALE GENOMIC DNA]</scope>
    <source>
        <strain evidence="8 22">PNUSAL002180</strain>
        <strain evidence="15 28">PNUSAL005692</strain>
    </source>
</reference>
<keyword evidence="1" id="KW-1133">Transmembrane helix</keyword>
<dbReference type="Proteomes" id="UP000527632">
    <property type="component" value="Unassembled WGS sequence"/>
</dbReference>
<dbReference type="Proteomes" id="UP000358545">
    <property type="component" value="Unassembled WGS sequence"/>
</dbReference>
<comment type="caution">
    <text evidence="11">The sequence shown here is derived from an EMBL/GenBank/DDBJ whole genome shotgun (WGS) entry which is preliminary data.</text>
</comment>
<evidence type="ECO:0000313" key="5">
    <source>
        <dbReference type="EMBL" id="EAD1185870.1"/>
    </source>
</evidence>
<dbReference type="Proteomes" id="UP000393182">
    <property type="component" value="Unassembled WGS sequence"/>
</dbReference>
<dbReference type="EMBL" id="AABFVG010000005">
    <property type="protein sequence ID" value="EAH2282254.1"/>
    <property type="molecule type" value="Genomic_DNA"/>
</dbReference>
<dbReference type="Pfam" id="PF17881">
    <property type="entry name" value="TseB"/>
    <property type="match status" value="1"/>
</dbReference>
<evidence type="ECO:0000313" key="14">
    <source>
        <dbReference type="EMBL" id="ECX6925024.1"/>
    </source>
</evidence>
<dbReference type="Proteomes" id="UP000843775">
    <property type="component" value="Unassembled WGS sequence"/>
</dbReference>
<accession>A0A0B8R2P4</accession>
<dbReference type="Proteomes" id="UP000533021">
    <property type="component" value="Unassembled WGS sequence"/>
</dbReference>
<dbReference type="InterPro" id="IPR041401">
    <property type="entry name" value="TseB-like_dom"/>
</dbReference>
<evidence type="ECO:0000313" key="12">
    <source>
        <dbReference type="EMBL" id="EAH3294453.1"/>
    </source>
</evidence>
<evidence type="ECO:0000313" key="23">
    <source>
        <dbReference type="Proteomes" id="UP000365297"/>
    </source>
</evidence>
<evidence type="ECO:0000313" key="31">
    <source>
        <dbReference type="Proteomes" id="UP000530452"/>
    </source>
</evidence>
<reference evidence="19 27" key="3">
    <citation type="submission" date="2018-04" db="EMBL/GenBank/DDBJ databases">
        <title>Genome Analysis of a Prevalent Clone of Listeria monocytogenes Sequence Type 87 in China.</title>
        <authorList>
            <person name="Wang Y."/>
        </authorList>
    </citation>
    <scope>NUCLEOTIDE SEQUENCE [LARGE SCALE GENOMIC DNA]</scope>
    <source>
        <strain evidence="19 27">ICDC_LM1523</strain>
    </source>
</reference>
<dbReference type="EMBL" id="QXLS01000006">
    <property type="protein sequence ID" value="RKA06634.1"/>
    <property type="molecule type" value="Genomic_DNA"/>
</dbReference>
<evidence type="ECO:0000313" key="22">
    <source>
        <dbReference type="Proteomes" id="UP000358545"/>
    </source>
</evidence>
<dbReference type="Proteomes" id="UP000403352">
    <property type="component" value="Unassembled WGS sequence"/>
</dbReference>
<dbReference type="EMBL" id="DAAJZA010000005">
    <property type="protein sequence ID" value="HAC1755121.1"/>
    <property type="molecule type" value="Genomic_DNA"/>
</dbReference>
<dbReference type="Proteomes" id="UP000365297">
    <property type="component" value="Unassembled WGS sequence"/>
</dbReference>
<dbReference type="EMBL" id="AAAIXK010000003">
    <property type="protein sequence ID" value="EAC5550025.1"/>
    <property type="molecule type" value="Genomic_DNA"/>
</dbReference>
<keyword evidence="1" id="KW-0472">Membrane</keyword>
<dbReference type="Proteomes" id="UP000546397">
    <property type="component" value="Unassembled WGS sequence"/>
</dbReference>
<keyword evidence="1" id="KW-0812">Transmembrane</keyword>
<feature type="domain" description="Cell wall elongation regulator TseB-like" evidence="3">
    <location>
        <begin position="71"/>
        <end position="116"/>
    </location>
</feature>
<evidence type="ECO:0000259" key="2">
    <source>
        <dbReference type="Pfam" id="PF03413"/>
    </source>
</evidence>
<dbReference type="EMBL" id="AABBZO010000006">
    <property type="protein sequence ID" value="EAG4462035.1"/>
    <property type="molecule type" value="Genomic_DNA"/>
</dbReference>
<dbReference type="Proteomes" id="UP000379076">
    <property type="component" value="Unassembled WGS sequence"/>
</dbReference>
<evidence type="ECO:0000313" key="18">
    <source>
        <dbReference type="EMBL" id="HAJ9593129.1"/>
    </source>
</evidence>
<dbReference type="KEGG" id="lmok:CQ02_09845"/>
<dbReference type="InterPro" id="IPR025711">
    <property type="entry name" value="PepSY"/>
</dbReference>
<reference evidence="20 21" key="1">
    <citation type="journal article" date="2018" name="BMC Genomics">
        <title>Genes significantly associated with lineage II food isolates of Listeria monocytogenes.</title>
        <authorList>
            <person name="Pirone-Davies C."/>
            <person name="Chen Y."/>
            <person name="Pightling A."/>
            <person name="Ryan G."/>
            <person name="Wang Y."/>
            <person name="Yao K."/>
            <person name="Hoffmann M."/>
            <person name="Allard M.W."/>
        </authorList>
    </citation>
    <scope>NUCLEOTIDE SEQUENCE [LARGE SCALE GENOMIC DNA]</scope>
    <source>
        <strain evidence="20 21">PNUSAL000550</strain>
    </source>
</reference>
<dbReference type="InterPro" id="IPR046350">
    <property type="entry name" value="Cystatin_sf"/>
</dbReference>
<dbReference type="EMBL" id="AAAQQZ010000002">
    <property type="protein sequence ID" value="EAE1338307.1"/>
    <property type="molecule type" value="Genomic_DNA"/>
</dbReference>
<dbReference type="Gene3D" id="3.10.450.40">
    <property type="match status" value="2"/>
</dbReference>
<evidence type="ECO:0000313" key="21">
    <source>
        <dbReference type="Proteomes" id="UP000272537"/>
    </source>
</evidence>
<evidence type="ECO:0000313" key="19">
    <source>
        <dbReference type="EMBL" id="KAA9450240.1"/>
    </source>
</evidence>
<dbReference type="Proteomes" id="UP000843503">
    <property type="component" value="Unassembled WGS sequence"/>
</dbReference>
<evidence type="ECO:0000313" key="20">
    <source>
        <dbReference type="EMBL" id="RKA06634.1"/>
    </source>
</evidence>
<evidence type="ECO:0000313" key="11">
    <source>
        <dbReference type="EMBL" id="EAH2282254.1"/>
    </source>
</evidence>
<evidence type="ECO:0000313" key="24">
    <source>
        <dbReference type="Proteomes" id="UP000379076"/>
    </source>
</evidence>
<evidence type="ECO:0000313" key="36">
    <source>
        <dbReference type="Proteomes" id="UP000843775"/>
    </source>
</evidence>
<dbReference type="Pfam" id="PF03413">
    <property type="entry name" value="PepSY"/>
    <property type="match status" value="1"/>
</dbReference>
<dbReference type="Proteomes" id="UP000272537">
    <property type="component" value="Unassembled WGS sequence"/>
</dbReference>
<dbReference type="Proteomes" id="UP000530452">
    <property type="component" value="Unassembled WGS sequence"/>
</dbReference>
<dbReference type="AlphaFoldDB" id="A0A0B8R2P4"/>
<evidence type="ECO:0000313" key="34">
    <source>
        <dbReference type="Proteomes" id="UP000840197"/>
    </source>
</evidence>
<dbReference type="EMBL" id="QDAY01000002">
    <property type="protein sequence ID" value="KAA9450240.1"/>
    <property type="molecule type" value="Genomic_DNA"/>
</dbReference>
<dbReference type="Proteomes" id="UP000489121">
    <property type="component" value="Unassembled WGS sequence"/>
</dbReference>
<gene>
    <name evidence="8" type="ORF">A8L61_00500</name>
    <name evidence="6" type="ORF">ART25_05195</name>
    <name evidence="4" type="ORF">ARY78_06265</name>
    <name evidence="14" type="ORF">BCZ19_10130</name>
    <name evidence="9" type="ORF">CA369_07045</name>
    <name evidence="11" type="ORF">D4920_09250</name>
    <name evidence="10" type="ORF">D4B11_01945</name>
    <name evidence="12" type="ORF">D5N24_08605</name>
    <name evidence="19" type="ORF">DCK61_05865</name>
    <name evidence="20" type="ORF">DYZ80_02529</name>
    <name evidence="7" type="ORF">E1W56_10020</name>
    <name evidence="13" type="ORF">E5F58_06015</name>
    <name evidence="15" type="ORF">F6515_00500</name>
    <name evidence="17" type="ORF">GI949_09045</name>
    <name evidence="16" type="ORF">GYR60_03955</name>
    <name evidence="18" type="ORF">HQN34_001327</name>
    <name evidence="5" type="ORF">QD52_12360</name>
</gene>
<dbReference type="EMBL" id="AALAQH010000005">
    <property type="protein sequence ID" value="ECX6925024.1"/>
    <property type="molecule type" value="Genomic_DNA"/>
</dbReference>
<organism evidence="11 32">
    <name type="scientific">Listeria monocytogenes</name>
    <dbReference type="NCBI Taxonomy" id="1639"/>
    <lineage>
        <taxon>Bacteria</taxon>
        <taxon>Bacillati</taxon>
        <taxon>Bacillota</taxon>
        <taxon>Bacilli</taxon>
        <taxon>Bacillales</taxon>
        <taxon>Listeriaceae</taxon>
        <taxon>Listeria</taxon>
    </lineage>
</organism>
<evidence type="ECO:0000259" key="3">
    <source>
        <dbReference type="Pfam" id="PF17881"/>
    </source>
</evidence>
<sequence>MYLCENENAYRRRNSGNLEIEMSEIILRNRKPKRKIGKWIAIILGIIIVLVVAAFLYFRYAEKPVTNAETEALDRISGQVDLKTTDQFYLYNGPKEVYYVLTGKNSKNKNIIVWVPKKKSDKVYVKFASDGITEQQARDKVTKEKKPKKILHVNLGMEKETPIWEVAYLDKNDKLNYFDINFETGEWYREIENL</sequence>
<dbReference type="EMBL" id="DABJAN010000002">
    <property type="protein sequence ID" value="HAJ9593129.1"/>
    <property type="molecule type" value="Genomic_DNA"/>
</dbReference>
<reference evidence="23 24" key="4">
    <citation type="submission" date="2018-06" db="EMBL/GenBank/DDBJ databases">
        <authorList>
            <consortium name="GenomeTrakr: Next Generation Sequencing Network for Food Pathogen Tracability"/>
        </authorList>
    </citation>
    <scope>NUCLEOTIDE SEQUENCE [LARGE SCALE GENOMIC DNA]</scope>
    <source>
        <strain evidence="9 30">CFSAN063727</strain>
        <strain evidence="6 24">FDA00006494</strain>
        <strain evidence="4 23">FDA00007096</strain>
        <strain evidence="5 25">FDA00008584</strain>
        <strain evidence="14 26">FLAG-51482A</strain>
        <strain evidence="13 29">LS1344</strain>
    </source>
</reference>
<feature type="transmembrane region" description="Helical" evidence="1">
    <location>
        <begin position="36"/>
        <end position="58"/>
    </location>
</feature>
<evidence type="ECO:0000313" key="30">
    <source>
        <dbReference type="Proteomes" id="UP000528151"/>
    </source>
</evidence>
<evidence type="ECO:0000313" key="4">
    <source>
        <dbReference type="EMBL" id="EAC5550025.1"/>
    </source>
</evidence>
<evidence type="ECO:0000313" key="10">
    <source>
        <dbReference type="EMBL" id="EAG9518516.1"/>
    </source>
</evidence>
<dbReference type="EMBL" id="AAALRN010000006">
    <property type="protein sequence ID" value="EAD1185870.1"/>
    <property type="molecule type" value="Genomic_DNA"/>
</dbReference>
<dbReference type="RefSeq" id="WP_003728015.1">
    <property type="nucleotide sequence ID" value="NC_021825.2"/>
</dbReference>
<reference evidence="34 35" key="2">
    <citation type="journal article" date="2018" name="Genome Biol.">
        <title>SKESA: strategic k-mer extension for scrupulous assemblies.</title>
        <authorList>
            <person name="Souvorov A."/>
            <person name="Agarwala R."/>
            <person name="Lipman D.J."/>
        </authorList>
    </citation>
    <scope>NUCLEOTIDE SEQUENCE [LARGE SCALE GENOMIC DNA]</scope>
    <source>
        <strain evidence="18">2017-325981-023-01</strain>
        <strain evidence="16 34">CFIAFB20130012</strain>
        <strain evidence="17 36">DMG1500109</strain>
    </source>
</reference>
<protein>
    <submittedName>
        <fullName evidence="11">Peptidase</fullName>
    </submittedName>
</protein>
<dbReference type="EMBL" id="AAASLB010000005">
    <property type="protein sequence ID" value="EAE4942368.1"/>
    <property type="molecule type" value="Genomic_DNA"/>
</dbReference>
<evidence type="ECO:0000256" key="1">
    <source>
        <dbReference type="SAM" id="Phobius"/>
    </source>
</evidence>
<evidence type="ECO:0000313" key="35">
    <source>
        <dbReference type="Proteomes" id="UP000843503"/>
    </source>
</evidence>